<keyword evidence="4" id="KW-0863">Zinc-finger</keyword>
<dbReference type="SUPFAM" id="SSF57716">
    <property type="entry name" value="Glucocorticoid receptor-like (DNA-binding domain)"/>
    <property type="match status" value="1"/>
</dbReference>
<evidence type="ECO:0000256" key="8">
    <source>
        <dbReference type="ARBA" id="ARBA00023163"/>
    </source>
</evidence>
<keyword evidence="14" id="KW-1185">Reference proteome</keyword>
<gene>
    <name evidence="13" type="ORF">CAMP_LOCUS14513</name>
</gene>
<dbReference type="SMART" id="SM00399">
    <property type="entry name" value="ZnF_C4"/>
    <property type="match status" value="1"/>
</dbReference>
<proteinExistence type="inferred from homology"/>
<reference evidence="13" key="1">
    <citation type="submission" date="2022-11" db="EMBL/GenBank/DDBJ databases">
        <authorList>
            <person name="Kikuchi T."/>
        </authorList>
    </citation>
    <scope>NUCLEOTIDE SEQUENCE</scope>
    <source>
        <strain evidence="13">PS1010</strain>
    </source>
</reference>
<dbReference type="SUPFAM" id="SSF48508">
    <property type="entry name" value="Nuclear receptor ligand-binding domain"/>
    <property type="match status" value="1"/>
</dbReference>
<dbReference type="Pfam" id="PF00105">
    <property type="entry name" value="zf-C4"/>
    <property type="match status" value="1"/>
</dbReference>
<dbReference type="Proteomes" id="UP001152747">
    <property type="component" value="Unassembled WGS sequence"/>
</dbReference>
<dbReference type="GO" id="GO:0003700">
    <property type="term" value="F:DNA-binding transcription factor activity"/>
    <property type="evidence" value="ECO:0007669"/>
    <property type="project" value="InterPro"/>
</dbReference>
<dbReference type="OrthoDB" id="10018779at2759"/>
<evidence type="ECO:0000313" key="13">
    <source>
        <dbReference type="EMBL" id="CAI5451876.1"/>
    </source>
</evidence>
<dbReference type="InterPro" id="IPR001628">
    <property type="entry name" value="Znf_hrmn_rcpt"/>
</dbReference>
<dbReference type="GO" id="GO:0000978">
    <property type="term" value="F:RNA polymerase II cis-regulatory region sequence-specific DNA binding"/>
    <property type="evidence" value="ECO:0007669"/>
    <property type="project" value="InterPro"/>
</dbReference>
<sequence length="416" mass="48329">MISINNTEKVDLGPCKVCGGHAHGIHFGVFSCRACAAFFRRFIVLNLEYVCLKDPEKCQIDNTRRSSCRHCRFQKCLKVGMTTDNVQFNRDVYSHDTERRKNKKKESSSTTTSSTIVKIQDIPSTSLQKIELKLQDDLYHSAVIEECRNIDIRAECENIFQKGYPNIYEDLANMNNLQKVAFGLEQLRADQKMSDINFDNRLSYDNLIPHWASVSKKLANLFMHSWAFRNINPYEQRRIFKYIWKTIYRLERLQMSVKVFGEKCMDEKKLIINCERAIQLDSLFIDIDGISREKKKFTLAEYKKYAHRLIDDVARPLSKLNLSTIEVAFLLCMCCNYNEQKFFGNNVVPVSDVFEDEIANNLHEYYVSIGITNYAPRVQQIMKAAIAMKRIHTDDFVGNLVDPPAIFDVEKNCAHQ</sequence>
<evidence type="ECO:0008006" key="15">
    <source>
        <dbReference type="Google" id="ProtNLM"/>
    </source>
</evidence>
<keyword evidence="3" id="KW-0479">Metal-binding</keyword>
<keyword evidence="6" id="KW-0805">Transcription regulation</keyword>
<dbReference type="InterPro" id="IPR013088">
    <property type="entry name" value="Znf_NHR/GATA"/>
</dbReference>
<dbReference type="GO" id="GO:0008270">
    <property type="term" value="F:zinc ion binding"/>
    <property type="evidence" value="ECO:0007669"/>
    <property type="project" value="UniProtKB-KW"/>
</dbReference>
<evidence type="ECO:0000256" key="7">
    <source>
        <dbReference type="ARBA" id="ARBA00023125"/>
    </source>
</evidence>
<dbReference type="InterPro" id="IPR049636">
    <property type="entry name" value="HNF4-like_DBD"/>
</dbReference>
<name>A0A9P1IW90_9PELO</name>
<keyword evidence="10" id="KW-0539">Nucleus</keyword>
<keyword evidence="8" id="KW-0804">Transcription</keyword>
<accession>A0A9P1IW90</accession>
<evidence type="ECO:0000256" key="4">
    <source>
        <dbReference type="ARBA" id="ARBA00022771"/>
    </source>
</evidence>
<protein>
    <recommendedName>
        <fullName evidence="15">Nuclear receptor domain-containing protein</fullName>
    </recommendedName>
</protein>
<comment type="subcellular location">
    <subcellularLocation>
        <location evidence="1">Nucleus</location>
    </subcellularLocation>
</comment>
<dbReference type="EMBL" id="CANHGI010000005">
    <property type="protein sequence ID" value="CAI5451876.1"/>
    <property type="molecule type" value="Genomic_DNA"/>
</dbReference>
<dbReference type="PROSITE" id="PS51030">
    <property type="entry name" value="NUCLEAR_REC_DBD_2"/>
    <property type="match status" value="1"/>
</dbReference>
<evidence type="ECO:0000256" key="9">
    <source>
        <dbReference type="ARBA" id="ARBA00023170"/>
    </source>
</evidence>
<evidence type="ECO:0000256" key="10">
    <source>
        <dbReference type="ARBA" id="ARBA00023242"/>
    </source>
</evidence>
<dbReference type="PRINTS" id="PR00047">
    <property type="entry name" value="STROIDFINGER"/>
</dbReference>
<dbReference type="GO" id="GO:0005634">
    <property type="term" value="C:nucleus"/>
    <property type="evidence" value="ECO:0007669"/>
    <property type="project" value="UniProtKB-SubCell"/>
</dbReference>
<dbReference type="InterPro" id="IPR035500">
    <property type="entry name" value="NHR-like_dom_sf"/>
</dbReference>
<dbReference type="CDD" id="cd06960">
    <property type="entry name" value="NR_DBD_HNF4A"/>
    <property type="match status" value="1"/>
</dbReference>
<dbReference type="SMART" id="SM00430">
    <property type="entry name" value="HOLI"/>
    <property type="match status" value="1"/>
</dbReference>
<feature type="domain" description="NR LBD" evidence="12">
    <location>
        <begin position="169"/>
        <end position="416"/>
    </location>
</feature>
<evidence type="ECO:0000256" key="3">
    <source>
        <dbReference type="ARBA" id="ARBA00022723"/>
    </source>
</evidence>
<keyword evidence="9" id="KW-0675">Receptor</keyword>
<dbReference type="InterPro" id="IPR000536">
    <property type="entry name" value="Nucl_hrmn_rcpt_lig-bd"/>
</dbReference>
<keyword evidence="5" id="KW-0862">Zinc</keyword>
<evidence type="ECO:0000259" key="12">
    <source>
        <dbReference type="PROSITE" id="PS51843"/>
    </source>
</evidence>
<dbReference type="PANTHER" id="PTHR45680">
    <property type="entry name" value="NUCLEAR HORMONE RECEPTOR FAMILY"/>
    <property type="match status" value="1"/>
</dbReference>
<feature type="domain" description="Nuclear receptor" evidence="11">
    <location>
        <begin position="12"/>
        <end position="88"/>
    </location>
</feature>
<evidence type="ECO:0000259" key="11">
    <source>
        <dbReference type="PROSITE" id="PS51030"/>
    </source>
</evidence>
<organism evidence="13 14">
    <name type="scientific">Caenorhabditis angaria</name>
    <dbReference type="NCBI Taxonomy" id="860376"/>
    <lineage>
        <taxon>Eukaryota</taxon>
        <taxon>Metazoa</taxon>
        <taxon>Ecdysozoa</taxon>
        <taxon>Nematoda</taxon>
        <taxon>Chromadorea</taxon>
        <taxon>Rhabditida</taxon>
        <taxon>Rhabditina</taxon>
        <taxon>Rhabditomorpha</taxon>
        <taxon>Rhabditoidea</taxon>
        <taxon>Rhabditidae</taxon>
        <taxon>Peloderinae</taxon>
        <taxon>Caenorhabditis</taxon>
    </lineage>
</organism>
<dbReference type="Gene3D" id="3.30.50.10">
    <property type="entry name" value="Erythroid Transcription Factor GATA-1, subunit A"/>
    <property type="match status" value="1"/>
</dbReference>
<evidence type="ECO:0000256" key="2">
    <source>
        <dbReference type="ARBA" id="ARBA00005993"/>
    </source>
</evidence>
<evidence type="ECO:0000313" key="14">
    <source>
        <dbReference type="Proteomes" id="UP001152747"/>
    </source>
</evidence>
<evidence type="ECO:0000256" key="5">
    <source>
        <dbReference type="ARBA" id="ARBA00022833"/>
    </source>
</evidence>
<dbReference type="Pfam" id="PF00104">
    <property type="entry name" value="Hormone_recep"/>
    <property type="match status" value="1"/>
</dbReference>
<dbReference type="PROSITE" id="PS51843">
    <property type="entry name" value="NR_LBD"/>
    <property type="match status" value="1"/>
</dbReference>
<evidence type="ECO:0000256" key="6">
    <source>
        <dbReference type="ARBA" id="ARBA00023015"/>
    </source>
</evidence>
<dbReference type="InterPro" id="IPR051152">
    <property type="entry name" value="C.elegans_Orphan_NR"/>
</dbReference>
<dbReference type="AlphaFoldDB" id="A0A9P1IW90"/>
<dbReference type="Gene3D" id="1.10.565.10">
    <property type="entry name" value="Retinoid X Receptor"/>
    <property type="match status" value="1"/>
</dbReference>
<comment type="caution">
    <text evidence="13">The sequence shown here is derived from an EMBL/GenBank/DDBJ whole genome shotgun (WGS) entry which is preliminary data.</text>
</comment>
<dbReference type="PANTHER" id="PTHR45680:SF30">
    <property type="entry name" value="NUCLEAR HORMONE RECEPTOR FAMILY"/>
    <property type="match status" value="1"/>
</dbReference>
<comment type="similarity">
    <text evidence="2">Belongs to the nuclear hormone receptor family.</text>
</comment>
<keyword evidence="7" id="KW-0238">DNA-binding</keyword>
<evidence type="ECO:0000256" key="1">
    <source>
        <dbReference type="ARBA" id="ARBA00004123"/>
    </source>
</evidence>